<protein>
    <submittedName>
        <fullName evidence="1">Uncharacterized protein</fullName>
    </submittedName>
</protein>
<dbReference type="Proteomes" id="UP000684084">
    <property type="component" value="Unassembled WGS sequence"/>
</dbReference>
<dbReference type="EMBL" id="CAGKOT010000053">
    <property type="protein sequence ID" value="CAB5385489.1"/>
    <property type="molecule type" value="Genomic_DNA"/>
</dbReference>
<organism evidence="1 2">
    <name type="scientific">Rhizophagus irregularis</name>
    <dbReference type="NCBI Taxonomy" id="588596"/>
    <lineage>
        <taxon>Eukaryota</taxon>
        <taxon>Fungi</taxon>
        <taxon>Fungi incertae sedis</taxon>
        <taxon>Mucoromycota</taxon>
        <taxon>Glomeromycotina</taxon>
        <taxon>Glomeromycetes</taxon>
        <taxon>Glomerales</taxon>
        <taxon>Glomeraceae</taxon>
        <taxon>Rhizophagus</taxon>
    </lineage>
</organism>
<dbReference type="OrthoDB" id="2324859at2759"/>
<name>A0A916EG72_9GLOM</name>
<reference evidence="1" key="1">
    <citation type="submission" date="2020-05" db="EMBL/GenBank/DDBJ databases">
        <authorList>
            <person name="Rincon C."/>
            <person name="Sanders R I."/>
            <person name="Robbins C."/>
            <person name="Chaturvedi A."/>
        </authorList>
    </citation>
    <scope>NUCLEOTIDE SEQUENCE</scope>
    <source>
        <strain evidence="1">CHB12</strain>
    </source>
</reference>
<sequence>MKQINLKSKRNKDSLKTSASLKEKVEFYREFSKVKNTVNVTNNWMDGSDYSVNSVRASFAAIICFLQDNSKIKSIDLYNNVHFKEIRKVVDGKIRYLFNNGKGKIKGSDSLEADEITQILNHRLLDSSMPERLLRRVFFINVIYLGLRGEEHTLLNATDFVKSEDDGLFIV</sequence>
<comment type="caution">
    <text evidence="1">The sequence shown here is derived from an EMBL/GenBank/DDBJ whole genome shotgun (WGS) entry which is preliminary data.</text>
</comment>
<proteinExistence type="predicted"/>
<dbReference type="PANTHER" id="PTHR21446:SF12">
    <property type="entry name" value="POTASSIUM CHANNEL TETRAMERIZATION DOMAIN CONTAINING 1"/>
    <property type="match status" value="1"/>
</dbReference>
<dbReference type="InterPro" id="IPR052787">
    <property type="entry name" value="MAVS"/>
</dbReference>
<evidence type="ECO:0000313" key="2">
    <source>
        <dbReference type="Proteomes" id="UP000684084"/>
    </source>
</evidence>
<dbReference type="VEuPathDB" id="FungiDB:RhiirFUN_002216"/>
<evidence type="ECO:0000313" key="1">
    <source>
        <dbReference type="EMBL" id="CAB5385489.1"/>
    </source>
</evidence>
<gene>
    <name evidence="1" type="ORF">CHRIB12_LOCUS19340</name>
</gene>
<dbReference type="PANTHER" id="PTHR21446">
    <property type="entry name" value="DUF3504 DOMAIN-CONTAINING PROTEIN"/>
    <property type="match status" value="1"/>
</dbReference>
<accession>A0A916EG72</accession>
<dbReference type="AlphaFoldDB" id="A0A916EG72"/>